<gene>
    <name evidence="1" type="ORF">Taro_021541</name>
</gene>
<dbReference type="Proteomes" id="UP000652761">
    <property type="component" value="Unassembled WGS sequence"/>
</dbReference>
<sequence length="102" mass="11592">MIEQERVRSLKGILGVRVQPTHRPCGNPWTEETYGGLEQRLTSPAEGVSVGEFVQVKIEGYNRLIDHVGIHGQRKLTEAFNKDSLVRQKEYPSESSSKSRKR</sequence>
<evidence type="ECO:0000313" key="1">
    <source>
        <dbReference type="EMBL" id="MQL88971.1"/>
    </source>
</evidence>
<dbReference type="AlphaFoldDB" id="A0A843UZ40"/>
<comment type="caution">
    <text evidence="1">The sequence shown here is derived from an EMBL/GenBank/DDBJ whole genome shotgun (WGS) entry which is preliminary data.</text>
</comment>
<organism evidence="1 2">
    <name type="scientific">Colocasia esculenta</name>
    <name type="common">Wild taro</name>
    <name type="synonym">Arum esculentum</name>
    <dbReference type="NCBI Taxonomy" id="4460"/>
    <lineage>
        <taxon>Eukaryota</taxon>
        <taxon>Viridiplantae</taxon>
        <taxon>Streptophyta</taxon>
        <taxon>Embryophyta</taxon>
        <taxon>Tracheophyta</taxon>
        <taxon>Spermatophyta</taxon>
        <taxon>Magnoliopsida</taxon>
        <taxon>Liliopsida</taxon>
        <taxon>Araceae</taxon>
        <taxon>Aroideae</taxon>
        <taxon>Colocasieae</taxon>
        <taxon>Colocasia</taxon>
    </lineage>
</organism>
<name>A0A843UZ40_COLES</name>
<dbReference type="EMBL" id="NMUH01001106">
    <property type="protein sequence ID" value="MQL88971.1"/>
    <property type="molecule type" value="Genomic_DNA"/>
</dbReference>
<evidence type="ECO:0000313" key="2">
    <source>
        <dbReference type="Proteomes" id="UP000652761"/>
    </source>
</evidence>
<accession>A0A843UZ40</accession>
<proteinExistence type="predicted"/>
<feature type="non-terminal residue" evidence="1">
    <location>
        <position position="1"/>
    </location>
</feature>
<reference evidence="1" key="1">
    <citation type="submission" date="2017-07" db="EMBL/GenBank/DDBJ databases">
        <title>Taro Niue Genome Assembly and Annotation.</title>
        <authorList>
            <person name="Atibalentja N."/>
            <person name="Keating K."/>
            <person name="Fields C.J."/>
        </authorList>
    </citation>
    <scope>NUCLEOTIDE SEQUENCE</scope>
    <source>
        <strain evidence="1">Niue_2</strain>
        <tissue evidence="1">Leaf</tissue>
    </source>
</reference>
<keyword evidence="2" id="KW-1185">Reference proteome</keyword>
<protein>
    <submittedName>
        <fullName evidence="1">Uncharacterized protein</fullName>
    </submittedName>
</protein>